<sequence>MFFGFSQNLIRLPFTFNFEVIIPILLLVRRIHEVLVPDFDFWIPRMSRGRWARLNKDNLQLFNKTLVPNFQ</sequence>
<evidence type="ECO:0000313" key="1">
    <source>
        <dbReference type="EMBL" id="KTD06713.1"/>
    </source>
</evidence>
<name>A0A0W0UGQ0_9GAMM</name>
<evidence type="ECO:0000313" key="2">
    <source>
        <dbReference type="Proteomes" id="UP000054715"/>
    </source>
</evidence>
<comment type="caution">
    <text evidence="1">The sequence shown here is derived from an EMBL/GenBank/DDBJ whole genome shotgun (WGS) entry which is preliminary data.</text>
</comment>
<gene>
    <name evidence="1" type="ORF">Ljam_0908</name>
</gene>
<dbReference type="Proteomes" id="UP000054715">
    <property type="component" value="Unassembled WGS sequence"/>
</dbReference>
<dbReference type="EMBL" id="LNYG01000013">
    <property type="protein sequence ID" value="KTD06713.1"/>
    <property type="molecule type" value="Genomic_DNA"/>
</dbReference>
<proteinExistence type="predicted"/>
<dbReference type="AlphaFoldDB" id="A0A0W0UGQ0"/>
<protein>
    <submittedName>
        <fullName evidence="1">Uncharacterized protein</fullName>
    </submittedName>
</protein>
<accession>A0A0W0UGQ0</accession>
<organism evidence="1 2">
    <name type="scientific">Legionella jamestowniensis</name>
    <dbReference type="NCBI Taxonomy" id="455"/>
    <lineage>
        <taxon>Bacteria</taxon>
        <taxon>Pseudomonadati</taxon>
        <taxon>Pseudomonadota</taxon>
        <taxon>Gammaproteobacteria</taxon>
        <taxon>Legionellales</taxon>
        <taxon>Legionellaceae</taxon>
        <taxon>Legionella</taxon>
    </lineage>
</organism>
<dbReference type="STRING" id="455.Ljam_0908"/>
<reference evidence="1 2" key="1">
    <citation type="submission" date="2015-11" db="EMBL/GenBank/DDBJ databases">
        <title>Genomic analysis of 38 Legionella species identifies large and diverse effector repertoires.</title>
        <authorList>
            <person name="Burstein D."/>
            <person name="Amaro F."/>
            <person name="Zusman T."/>
            <person name="Lifshitz Z."/>
            <person name="Cohen O."/>
            <person name="Gilbert J.A."/>
            <person name="Pupko T."/>
            <person name="Shuman H.A."/>
            <person name="Segal G."/>
        </authorList>
    </citation>
    <scope>NUCLEOTIDE SEQUENCE [LARGE SCALE GENOMIC DNA]</scope>
    <source>
        <strain evidence="1 2">JA-26-G1-E2</strain>
    </source>
</reference>